<evidence type="ECO:0008006" key="4">
    <source>
        <dbReference type="Google" id="ProtNLM"/>
    </source>
</evidence>
<evidence type="ECO:0000313" key="3">
    <source>
        <dbReference type="Proteomes" id="UP000281549"/>
    </source>
</evidence>
<feature type="non-terminal residue" evidence="2">
    <location>
        <position position="1"/>
    </location>
</feature>
<feature type="region of interest" description="Disordered" evidence="1">
    <location>
        <begin position="37"/>
        <end position="77"/>
    </location>
</feature>
<organism evidence="2 3">
    <name type="scientific">Rozella allomycis (strain CSF55)</name>
    <dbReference type="NCBI Taxonomy" id="988480"/>
    <lineage>
        <taxon>Eukaryota</taxon>
        <taxon>Fungi</taxon>
        <taxon>Fungi incertae sedis</taxon>
        <taxon>Cryptomycota</taxon>
        <taxon>Cryptomycota incertae sedis</taxon>
        <taxon>Rozella</taxon>
    </lineage>
</organism>
<proteinExistence type="predicted"/>
<dbReference type="Proteomes" id="UP000281549">
    <property type="component" value="Unassembled WGS sequence"/>
</dbReference>
<evidence type="ECO:0000256" key="1">
    <source>
        <dbReference type="SAM" id="MobiDB-lite"/>
    </source>
</evidence>
<evidence type="ECO:0000313" key="2">
    <source>
        <dbReference type="EMBL" id="RKP15617.1"/>
    </source>
</evidence>
<gene>
    <name evidence="2" type="ORF">ROZALSC1DRAFT_26259</name>
</gene>
<protein>
    <recommendedName>
        <fullName evidence="4">TFIIS central domain-containing protein</fullName>
    </recommendedName>
</protein>
<accession>A0A4P9Y8W2</accession>
<dbReference type="EMBL" id="ML008443">
    <property type="protein sequence ID" value="RKP15617.1"/>
    <property type="molecule type" value="Genomic_DNA"/>
</dbReference>
<reference evidence="3" key="1">
    <citation type="journal article" date="2018" name="Nat. Microbiol.">
        <title>Leveraging single-cell genomics to expand the fungal tree of life.</title>
        <authorList>
            <person name="Ahrendt S.R."/>
            <person name="Quandt C.A."/>
            <person name="Ciobanu D."/>
            <person name="Clum A."/>
            <person name="Salamov A."/>
            <person name="Andreopoulos B."/>
            <person name="Cheng J.F."/>
            <person name="Woyke T."/>
            <person name="Pelin A."/>
            <person name="Henrissat B."/>
            <person name="Reynolds N.K."/>
            <person name="Benny G.L."/>
            <person name="Smith M.E."/>
            <person name="James T.Y."/>
            <person name="Grigoriev I.V."/>
        </authorList>
    </citation>
    <scope>NUCLEOTIDE SEQUENCE [LARGE SCALE GENOMIC DNA]</scope>
    <source>
        <strain evidence="3">CSF55</strain>
    </source>
</reference>
<name>A0A4P9Y8W2_ROZAC</name>
<feature type="compositionally biased region" description="Polar residues" evidence="1">
    <location>
        <begin position="45"/>
        <end position="75"/>
    </location>
</feature>
<sequence>HVKFIDDSKEQKGNDENMLNSLTKLNRMLDSLLSEQAKVEEQSNEQEGNVGQNTNTIQKLSESDTGNGERQSTFQERIKKQIDQKKEDFQTHLKPVSYAEMAASGREYALSVGEIKTPRNYREAITSVEKENGKRQ</sequence>
<dbReference type="AlphaFoldDB" id="A0A4P9Y8W2"/>